<dbReference type="InterPro" id="IPR025738">
    <property type="entry name" value="BatD"/>
</dbReference>
<feature type="chain" id="PRO_5021737670" description="Protein BatD" evidence="2">
    <location>
        <begin position="25"/>
        <end position="645"/>
    </location>
</feature>
<dbReference type="PANTHER" id="PTHR40940:SF2">
    <property type="entry name" value="BATD"/>
    <property type="match status" value="1"/>
</dbReference>
<dbReference type="KEGG" id="knv:Pan216_15750"/>
<evidence type="ECO:0000313" key="3">
    <source>
        <dbReference type="EMBL" id="QDU60725.1"/>
    </source>
</evidence>
<dbReference type="Pfam" id="PF13584">
    <property type="entry name" value="BatD"/>
    <property type="match status" value="2"/>
</dbReference>
<protein>
    <recommendedName>
        <fullName evidence="5">Protein BatD</fullName>
    </recommendedName>
</protein>
<evidence type="ECO:0008006" key="5">
    <source>
        <dbReference type="Google" id="ProtNLM"/>
    </source>
</evidence>
<keyword evidence="2" id="KW-0732">Signal</keyword>
<keyword evidence="1" id="KW-0472">Membrane</keyword>
<dbReference type="OrthoDB" id="226310at2"/>
<sequence length="645" mass="70507" precursor="true">MRTALMTASWTLLALTISATPLLAAEPELEVTVQPERVYEGDAVTYQVMVRNVPNAPKPVVPTSDAYTVAFAGQQDVNKSFTTIVNGRFSQRSEIGRVFQFRLTPHQTGVIGVGAPSITVDGKTYEGDPVSIRVIGAEKQDNVILEVTADPDGIYPLIPFDVTLDIYVKDMPGRYRNENPANVDAPRKLSIPWVSDDSLPDAIEPTKELAKWLGPRSRQDGDGFQIEGITSQNRMSLFFDDTPTTFQFDTERVMRPDADGKETGYWKYSLSRQFTAKEPGDYKFGPVTLKGLFATTVDPRRGSLQGENLYAIAKPAEVTVREVPSEGRPNDFTGGIGRFSLSALVSPKEVRVGDPMTLTLRLSGRGLLDSILPPDLKRVPAIADNFRVYEPTEETKSGERVFTYSLRPTKQGLTEFPSIPFAYFDPWSGKYVTASTSPVAIAVKKGDAMASPLLSSSTRPSSSPSESAIQMRKDGIFANVTDLSSIRDEKVVAERWAIGLFSLAVIYGVAVLVVRRWSTTNDPVSQRRRGATTRAHRRLAEAHKQLAGGNLRNGSDQIQAAVTGLVADAAGLSEDSLTANEVSHQLEQWGINGTTGQHVNKLLDHCEASRYGAGSSSEARELDKESQEVLRDLVAAMKSRGVFRG</sequence>
<keyword evidence="1" id="KW-1133">Transmembrane helix</keyword>
<keyword evidence="4" id="KW-1185">Reference proteome</keyword>
<dbReference type="PANTHER" id="PTHR40940">
    <property type="entry name" value="PROTEIN BATD-RELATED"/>
    <property type="match status" value="1"/>
</dbReference>
<evidence type="ECO:0000313" key="4">
    <source>
        <dbReference type="Proteomes" id="UP000317093"/>
    </source>
</evidence>
<name>A0A518B180_9BACT</name>
<dbReference type="RefSeq" id="WP_145257018.1">
    <property type="nucleotide sequence ID" value="NZ_CP036279.1"/>
</dbReference>
<organism evidence="3 4">
    <name type="scientific">Kolteria novifilia</name>
    <dbReference type="NCBI Taxonomy" id="2527975"/>
    <lineage>
        <taxon>Bacteria</taxon>
        <taxon>Pseudomonadati</taxon>
        <taxon>Planctomycetota</taxon>
        <taxon>Planctomycetia</taxon>
        <taxon>Kolteriales</taxon>
        <taxon>Kolteriaceae</taxon>
        <taxon>Kolteria</taxon>
    </lineage>
</organism>
<feature type="transmembrane region" description="Helical" evidence="1">
    <location>
        <begin position="496"/>
        <end position="514"/>
    </location>
</feature>
<proteinExistence type="predicted"/>
<accession>A0A518B180</accession>
<evidence type="ECO:0000256" key="2">
    <source>
        <dbReference type="SAM" id="SignalP"/>
    </source>
</evidence>
<dbReference type="Proteomes" id="UP000317093">
    <property type="component" value="Chromosome"/>
</dbReference>
<gene>
    <name evidence="3" type="ORF">Pan216_15750</name>
</gene>
<evidence type="ECO:0000256" key="1">
    <source>
        <dbReference type="SAM" id="Phobius"/>
    </source>
</evidence>
<dbReference type="EMBL" id="CP036279">
    <property type="protein sequence ID" value="QDU60725.1"/>
    <property type="molecule type" value="Genomic_DNA"/>
</dbReference>
<feature type="signal peptide" evidence="2">
    <location>
        <begin position="1"/>
        <end position="24"/>
    </location>
</feature>
<keyword evidence="1" id="KW-0812">Transmembrane</keyword>
<reference evidence="3 4" key="1">
    <citation type="submission" date="2019-02" db="EMBL/GenBank/DDBJ databases">
        <title>Deep-cultivation of Planctomycetes and their phenomic and genomic characterization uncovers novel biology.</title>
        <authorList>
            <person name="Wiegand S."/>
            <person name="Jogler M."/>
            <person name="Boedeker C."/>
            <person name="Pinto D."/>
            <person name="Vollmers J."/>
            <person name="Rivas-Marin E."/>
            <person name="Kohn T."/>
            <person name="Peeters S.H."/>
            <person name="Heuer A."/>
            <person name="Rast P."/>
            <person name="Oberbeckmann S."/>
            <person name="Bunk B."/>
            <person name="Jeske O."/>
            <person name="Meyerdierks A."/>
            <person name="Storesund J.E."/>
            <person name="Kallscheuer N."/>
            <person name="Luecker S."/>
            <person name="Lage O.M."/>
            <person name="Pohl T."/>
            <person name="Merkel B.J."/>
            <person name="Hornburger P."/>
            <person name="Mueller R.-W."/>
            <person name="Bruemmer F."/>
            <person name="Labrenz M."/>
            <person name="Spormann A.M."/>
            <person name="Op den Camp H."/>
            <person name="Overmann J."/>
            <person name="Amann R."/>
            <person name="Jetten M.S.M."/>
            <person name="Mascher T."/>
            <person name="Medema M.H."/>
            <person name="Devos D.P."/>
            <person name="Kaster A.-K."/>
            <person name="Ovreas L."/>
            <person name="Rohde M."/>
            <person name="Galperin M.Y."/>
            <person name="Jogler C."/>
        </authorList>
    </citation>
    <scope>NUCLEOTIDE SEQUENCE [LARGE SCALE GENOMIC DNA]</scope>
    <source>
        <strain evidence="3 4">Pan216</strain>
    </source>
</reference>
<dbReference type="AlphaFoldDB" id="A0A518B180"/>